<dbReference type="Proteomes" id="UP000682733">
    <property type="component" value="Unassembled WGS sequence"/>
</dbReference>
<feature type="non-terminal residue" evidence="1">
    <location>
        <position position="1"/>
    </location>
</feature>
<dbReference type="AlphaFoldDB" id="A0A8S2EXI5"/>
<proteinExistence type="predicted"/>
<dbReference type="EMBL" id="CAJOBA010043402">
    <property type="protein sequence ID" value="CAF4148811.1"/>
    <property type="molecule type" value="Genomic_DNA"/>
</dbReference>
<comment type="caution">
    <text evidence="1">The sequence shown here is derived from an EMBL/GenBank/DDBJ whole genome shotgun (WGS) entry which is preliminary data.</text>
</comment>
<organism evidence="1 3">
    <name type="scientific">Didymodactylos carnosus</name>
    <dbReference type="NCBI Taxonomy" id="1234261"/>
    <lineage>
        <taxon>Eukaryota</taxon>
        <taxon>Metazoa</taxon>
        <taxon>Spiralia</taxon>
        <taxon>Gnathifera</taxon>
        <taxon>Rotifera</taxon>
        <taxon>Eurotatoria</taxon>
        <taxon>Bdelloidea</taxon>
        <taxon>Philodinida</taxon>
        <taxon>Philodinidae</taxon>
        <taxon>Didymodactylos</taxon>
    </lineage>
</organism>
<reference evidence="1" key="1">
    <citation type="submission" date="2021-02" db="EMBL/GenBank/DDBJ databases">
        <authorList>
            <person name="Nowell W R."/>
        </authorList>
    </citation>
    <scope>NUCLEOTIDE SEQUENCE</scope>
</reference>
<protein>
    <submittedName>
        <fullName evidence="1">Uncharacterized protein</fullName>
    </submittedName>
</protein>
<evidence type="ECO:0000313" key="2">
    <source>
        <dbReference type="EMBL" id="CAF4148811.1"/>
    </source>
</evidence>
<evidence type="ECO:0000313" key="3">
    <source>
        <dbReference type="Proteomes" id="UP000677228"/>
    </source>
</evidence>
<dbReference type="Proteomes" id="UP000677228">
    <property type="component" value="Unassembled WGS sequence"/>
</dbReference>
<sequence length="181" mass="19181">DACAVPGEYGDCCIYDSNTRKSSLLSSASDYARSIISEQQHPSHSACPTANLTATITVNTNRAGSPIQSEKSVSFSDESIRLKSKRQLSQTVHESSLLPSMETSSASVIETVASTMNNNNTTPSVLPVTSLSMTSSNSLAVSPSASSTISSTFVTSCLPFFPLKQYNFAVSSLKNGEIHND</sequence>
<evidence type="ECO:0000313" key="1">
    <source>
        <dbReference type="EMBL" id="CAF1337555.1"/>
    </source>
</evidence>
<dbReference type="EMBL" id="CAJNOK010021776">
    <property type="protein sequence ID" value="CAF1337555.1"/>
    <property type="molecule type" value="Genomic_DNA"/>
</dbReference>
<accession>A0A8S2EXI5</accession>
<gene>
    <name evidence="1" type="ORF">OVA965_LOCUS30186</name>
    <name evidence="2" type="ORF">TMI583_LOCUS30981</name>
</gene>
<name>A0A8S2EXI5_9BILA</name>